<proteinExistence type="predicted"/>
<evidence type="ECO:0000313" key="2">
    <source>
        <dbReference type="EMBL" id="OHX68026.1"/>
    </source>
</evidence>
<reference evidence="2 3" key="1">
    <citation type="journal article" date="2012" name="Int. J. Syst. Evol. Microbiol.">
        <title>Flammeovirga pacifica sp. nov., isolated from deep-sea sediment.</title>
        <authorList>
            <person name="Xu H."/>
            <person name="Fu Y."/>
            <person name="Yang N."/>
            <person name="Ding Z."/>
            <person name="Lai Q."/>
            <person name="Zeng R."/>
        </authorList>
    </citation>
    <scope>NUCLEOTIDE SEQUENCE [LARGE SCALE GENOMIC DNA]</scope>
    <source>
        <strain evidence="3">DSM 24597 / LMG 26175 / WPAGA1</strain>
    </source>
</reference>
<keyword evidence="3" id="KW-1185">Reference proteome</keyword>
<dbReference type="AlphaFoldDB" id="A0A1S1Z412"/>
<dbReference type="STRING" id="915059.NH26_17600"/>
<feature type="transmembrane region" description="Helical" evidence="1">
    <location>
        <begin position="12"/>
        <end position="28"/>
    </location>
</feature>
<name>A0A1S1Z412_FLAPC</name>
<dbReference type="EMBL" id="JRYR02000001">
    <property type="protein sequence ID" value="OHX68026.1"/>
    <property type="molecule type" value="Genomic_DNA"/>
</dbReference>
<dbReference type="OrthoDB" id="1093345at2"/>
<sequence length="928" mass="107158">MPKLINKQKLFITQLIALVFIFIGFYFIDFARKSAYETDIWHVVASEAIALIEVEHPEQLIAVKDSSTFLNALNDLEGGKKSSQILNQFLTLLDSAVNNPRLGVKGNVYFSLNSTGSKYSSWSFYIPTEERFYLDYFKQLKSLPNKRFHRQYKGVEVQEFDLSGEILSVAKIRNFIVASTDALWIEEAIRNDGERFYDEYYFETLNQQFHQYNSSNKLIDGVNIWLRPNAIVEWFAGMKDLGKEHPFPDLLSYTFGLRLYDCEEKENEVTVKAHNQLSKDSFLAYVDDYLGSSEDHTFKMMTDDIAFYERWNVRDVEGFIQQSKVFSNTRSSNFISSRQQSFDKKGIQPKLLTNHLKGDFVKATVANVTGNTWNSLFFFEIEDNIALDKDLIDFKRSYEKATKTKAEVIGRSGFSILRIKEGDLTGGMFGINFQAKSSVTYLVKVDNFLVICGDLPTLSKWLNDWLVKRRWVNQKQFNVLIKKLKSTKFKASMVFNSETSWSSIINALSPSYQRYFNRHRQLLLSLNYQVWGYQSNKFEWSGLFSGELREDKERVAELLFSKETGVTLKYPPFVYKDAFGGIEGFALIDKENILEAYNFTGDTVFYQEFDAELSSKPELIWDENQKSSLFVSQNNRVLHLSREAQYYSDYPVNLPDISKVAYLKWLPWHADGSKDFYQNTEGILLAVDTLGNIYGMDPNGNLRGKWKPVNTLQKLCMPPYVFESNAKNYVITLSDEGKLILFDAEGRYMNGFPKLFRKKVSPKIFVVEDATLEGTSITFISKIGELVEVNAKGGVERLEMLGDRASNRRFQLLIDEARNRNYLIMDQRYGHIKIKNSGGQLMFSKKFKEKSLAIGQCFDFGIDAEIVSITFPKEKKTYLYYSNGKPFISSSLENESEIKMIYKSELQQFLLITSVGNKTEIHTVDRRN</sequence>
<accession>A0A1S1Z412</accession>
<gene>
    <name evidence="2" type="ORF">NH26_17600</name>
</gene>
<keyword evidence="1" id="KW-0812">Transmembrane</keyword>
<keyword evidence="1" id="KW-0472">Membrane</keyword>
<dbReference type="RefSeq" id="WP_044220100.1">
    <property type="nucleotide sequence ID" value="NZ_JRYR02000001.1"/>
</dbReference>
<keyword evidence="1" id="KW-1133">Transmembrane helix</keyword>
<dbReference type="Proteomes" id="UP000179797">
    <property type="component" value="Unassembled WGS sequence"/>
</dbReference>
<protein>
    <submittedName>
        <fullName evidence="2">Uncharacterized protein</fullName>
    </submittedName>
</protein>
<organism evidence="2 3">
    <name type="scientific">Flammeovirga pacifica</name>
    <dbReference type="NCBI Taxonomy" id="915059"/>
    <lineage>
        <taxon>Bacteria</taxon>
        <taxon>Pseudomonadati</taxon>
        <taxon>Bacteroidota</taxon>
        <taxon>Cytophagia</taxon>
        <taxon>Cytophagales</taxon>
        <taxon>Flammeovirgaceae</taxon>
        <taxon>Flammeovirga</taxon>
    </lineage>
</organism>
<comment type="caution">
    <text evidence="2">The sequence shown here is derived from an EMBL/GenBank/DDBJ whole genome shotgun (WGS) entry which is preliminary data.</text>
</comment>
<evidence type="ECO:0000256" key="1">
    <source>
        <dbReference type="SAM" id="Phobius"/>
    </source>
</evidence>
<evidence type="ECO:0000313" key="3">
    <source>
        <dbReference type="Proteomes" id="UP000179797"/>
    </source>
</evidence>